<evidence type="ECO:0008006" key="3">
    <source>
        <dbReference type="Google" id="ProtNLM"/>
    </source>
</evidence>
<dbReference type="GeneID" id="5040632"/>
<dbReference type="KEGG" id="ptm:GSPATT00021093001"/>
<keyword evidence="2" id="KW-1185">Reference proteome</keyword>
<dbReference type="HOGENOM" id="CLU_1963844_0_0_1"/>
<dbReference type="EMBL" id="CT868618">
    <property type="protein sequence ID" value="CAK87450.1"/>
    <property type="molecule type" value="Genomic_DNA"/>
</dbReference>
<dbReference type="RefSeq" id="XP_001454847.1">
    <property type="nucleotide sequence ID" value="XM_001454810.1"/>
</dbReference>
<proteinExistence type="predicted"/>
<dbReference type="Proteomes" id="UP000000600">
    <property type="component" value="Unassembled WGS sequence"/>
</dbReference>
<reference evidence="1 2" key="1">
    <citation type="journal article" date="2006" name="Nature">
        <title>Global trends of whole-genome duplications revealed by the ciliate Paramecium tetraurelia.</title>
        <authorList>
            <consortium name="Genoscope"/>
            <person name="Aury J.-M."/>
            <person name="Jaillon O."/>
            <person name="Duret L."/>
            <person name="Noel B."/>
            <person name="Jubin C."/>
            <person name="Porcel B.M."/>
            <person name="Segurens B."/>
            <person name="Daubin V."/>
            <person name="Anthouard V."/>
            <person name="Aiach N."/>
            <person name="Arnaiz O."/>
            <person name="Billaut A."/>
            <person name="Beisson J."/>
            <person name="Blanc I."/>
            <person name="Bouhouche K."/>
            <person name="Camara F."/>
            <person name="Duharcourt S."/>
            <person name="Guigo R."/>
            <person name="Gogendeau D."/>
            <person name="Katinka M."/>
            <person name="Keller A.-M."/>
            <person name="Kissmehl R."/>
            <person name="Klotz C."/>
            <person name="Koll F."/>
            <person name="Le Moue A."/>
            <person name="Lepere C."/>
            <person name="Malinsky S."/>
            <person name="Nowacki M."/>
            <person name="Nowak J.K."/>
            <person name="Plattner H."/>
            <person name="Poulain J."/>
            <person name="Ruiz F."/>
            <person name="Serrano V."/>
            <person name="Zagulski M."/>
            <person name="Dessen P."/>
            <person name="Betermier M."/>
            <person name="Weissenbach J."/>
            <person name="Scarpelli C."/>
            <person name="Schachter V."/>
            <person name="Sperling L."/>
            <person name="Meyer E."/>
            <person name="Cohen J."/>
            <person name="Wincker P."/>
        </authorList>
    </citation>
    <scope>NUCLEOTIDE SEQUENCE [LARGE SCALE GENOMIC DNA]</scope>
    <source>
        <strain evidence="1 2">Stock d4-2</strain>
    </source>
</reference>
<organism evidence="1 2">
    <name type="scientific">Paramecium tetraurelia</name>
    <dbReference type="NCBI Taxonomy" id="5888"/>
    <lineage>
        <taxon>Eukaryota</taxon>
        <taxon>Sar</taxon>
        <taxon>Alveolata</taxon>
        <taxon>Ciliophora</taxon>
        <taxon>Intramacronucleata</taxon>
        <taxon>Oligohymenophorea</taxon>
        <taxon>Peniculida</taxon>
        <taxon>Parameciidae</taxon>
        <taxon>Paramecium</taxon>
    </lineage>
</organism>
<evidence type="ECO:0000313" key="2">
    <source>
        <dbReference type="Proteomes" id="UP000000600"/>
    </source>
</evidence>
<dbReference type="AlphaFoldDB" id="A0DWN3"/>
<protein>
    <recommendedName>
        <fullName evidence="3">Transmembrane protein</fullName>
    </recommendedName>
</protein>
<sequence>MIFIFKIIQLSIKQLIWNLIQRWNIIISEYFELPFSQFHSQRLSVYSLKKFQILSNFVSLLITSIQLIQRKIFSIYDSYFSAQKSNIIIFWKIIKYLYTKLTNSVSQNLTNSKYLLSFINMLLFIQHQ</sequence>
<gene>
    <name evidence="1" type="ORF">GSPATT00021093001</name>
</gene>
<dbReference type="InParanoid" id="A0DWN3"/>
<name>A0DWN3_PARTE</name>
<accession>A0DWN3</accession>
<evidence type="ECO:0000313" key="1">
    <source>
        <dbReference type="EMBL" id="CAK87450.1"/>
    </source>
</evidence>